<gene>
    <name evidence="2" type="ORF">DGAL_LOCUS453</name>
</gene>
<evidence type="ECO:0000256" key="1">
    <source>
        <dbReference type="SAM" id="MobiDB-lite"/>
    </source>
</evidence>
<keyword evidence="3" id="KW-1185">Reference proteome</keyword>
<name>A0A8J2WGA1_9CRUS</name>
<proteinExistence type="predicted"/>
<sequence length="884" mass="101301">MDINNKCMKFDLPLDSRYNSAAVIHVEDIGNVQLPVSLKDAEKLLQKANPTLSGCGLHRIQDDSRNSSWQIERTCISFLDSSKFLERNMSRWIRLVLSQHKIDVQYAEVNCSLTRMNLYRSGSHYIRHRHVREEIGHFGTIILQIPVEDGFEGGELEIHSQINRKKPLETSMLDLSSDSDRSFYVNFLNVNCVREMRPLTRGWRIELAYNILWKPEIATLVLPNISSFLVTLTKMAVELRSWQEHISEGTTPKIMIIGLDHDYDPDCHSFSTLLDQDRQMALLLNSIPFVNVHLARLTRKITGPPCSLKLEFDDDVMECDPIPSQTSICSATGRKEAFITTHSTSHWIGVDNCVAQFQNLDIDTHAQFVEPLFEKNTEPDKVENQESEDGITSHYFYQSVLVLWHKQGSFYMDIHHRPEYLLDQVERGAVPNSLAIVRAMISHSNCTELIICRLLNICLSLNVKMEALQLLNLMADKFIGIPSDDAAALISDVECKLIGWTDCEEVIDKLLKCKPYQQLGHFATLAKQLLCRNCISGFLSVSNQTWNFLIEKFRTTGTFDNYNTLIACIRISFCTEEYSVTLKSEQFLSCFVQLPLVKQCRLIIDLKDMYQKNSTGRHFYLSLCRYVAVTFTTSYLLPSCDRLLILDCVVDLLRCFLLLDSNHGNIAEIFVENVCRQNSDENNHLLEKLLASMHNLNLTSQMVIQLLDSRIIELSPLSEPEFTWSMKRAKFPDADKYPHIVEFLKSMKKDIVIKLDSFNNIQQAKDFIVFYFGVMEECVERGYSAMAEPKKKGKQISCTIVKTRHLHMALVKQFYAKMEELKRLKQLRAFYAISNPSYVESSFAESTLQTSSGTSSEKTKADMTKKSISPLCIESTAPKKKKKK</sequence>
<feature type="compositionally biased region" description="Polar residues" evidence="1">
    <location>
        <begin position="846"/>
        <end position="856"/>
    </location>
</feature>
<dbReference type="OrthoDB" id="124582at2759"/>
<organism evidence="2 3">
    <name type="scientific">Daphnia galeata</name>
    <dbReference type="NCBI Taxonomy" id="27404"/>
    <lineage>
        <taxon>Eukaryota</taxon>
        <taxon>Metazoa</taxon>
        <taxon>Ecdysozoa</taxon>
        <taxon>Arthropoda</taxon>
        <taxon>Crustacea</taxon>
        <taxon>Branchiopoda</taxon>
        <taxon>Diplostraca</taxon>
        <taxon>Cladocera</taxon>
        <taxon>Anomopoda</taxon>
        <taxon>Daphniidae</taxon>
        <taxon>Daphnia</taxon>
    </lineage>
</organism>
<evidence type="ECO:0000313" key="3">
    <source>
        <dbReference type="Proteomes" id="UP000789390"/>
    </source>
</evidence>
<accession>A0A8J2WGA1</accession>
<comment type="caution">
    <text evidence="2">The sequence shown here is derived from an EMBL/GenBank/DDBJ whole genome shotgun (WGS) entry which is preliminary data.</text>
</comment>
<dbReference type="EMBL" id="CAKKLH010000002">
    <property type="protein sequence ID" value="CAH0098401.1"/>
    <property type="molecule type" value="Genomic_DNA"/>
</dbReference>
<evidence type="ECO:0000313" key="2">
    <source>
        <dbReference type="EMBL" id="CAH0098401.1"/>
    </source>
</evidence>
<dbReference type="Proteomes" id="UP000789390">
    <property type="component" value="Unassembled WGS sequence"/>
</dbReference>
<reference evidence="2" key="1">
    <citation type="submission" date="2021-11" db="EMBL/GenBank/DDBJ databases">
        <authorList>
            <person name="Schell T."/>
        </authorList>
    </citation>
    <scope>NUCLEOTIDE SEQUENCE</scope>
    <source>
        <strain evidence="2">M5</strain>
    </source>
</reference>
<dbReference type="PANTHER" id="PTHR33099:SF7">
    <property type="entry name" value="MYND-TYPE DOMAIN-CONTAINING PROTEIN"/>
    <property type="match status" value="1"/>
</dbReference>
<dbReference type="PANTHER" id="PTHR33099">
    <property type="entry name" value="FE2OG DIOXYGENASE DOMAIN-CONTAINING PROTEIN"/>
    <property type="match status" value="1"/>
</dbReference>
<protein>
    <submittedName>
        <fullName evidence="2">Uncharacterized protein</fullName>
    </submittedName>
</protein>
<dbReference type="AlphaFoldDB" id="A0A8J2WGA1"/>
<feature type="region of interest" description="Disordered" evidence="1">
    <location>
        <begin position="846"/>
        <end position="884"/>
    </location>
</feature>